<keyword evidence="2" id="KW-0812">Transmembrane</keyword>
<keyword evidence="2" id="KW-1133">Transmembrane helix</keyword>
<dbReference type="RefSeq" id="WP_219799669.1">
    <property type="nucleotide sequence ID" value="NZ_CP080095.1"/>
</dbReference>
<evidence type="ECO:0000256" key="2">
    <source>
        <dbReference type="SAM" id="Phobius"/>
    </source>
</evidence>
<sequence>MAAPHASNRQTINPPPEPPPVSEAMALAHRRYWRFNLLLIATLMVIGFVVSFIVPAASRGLAGVRLFGFSLPFYVGAQGAILVYLALIVVYIVSMQFADRALQRAFEADAAARQTNR</sequence>
<reference evidence="4 5" key="1">
    <citation type="submission" date="2021-07" db="EMBL/GenBank/DDBJ databases">
        <title>Paraburkholderia edwinii protects Aspergillus sp. from phenazines by acting as a toxin sponge.</title>
        <authorList>
            <person name="Dahlstrom K.M."/>
            <person name="Newman D.K."/>
        </authorList>
    </citation>
    <scope>NUCLEOTIDE SEQUENCE [LARGE SCALE GENOMIC DNA]</scope>
    <source>
        <strain evidence="4 5">Pe01</strain>
    </source>
</reference>
<organism evidence="4 5">
    <name type="scientific">Paraburkholderia edwinii</name>
    <dbReference type="NCBI Taxonomy" id="2861782"/>
    <lineage>
        <taxon>Bacteria</taxon>
        <taxon>Pseudomonadati</taxon>
        <taxon>Pseudomonadota</taxon>
        <taxon>Betaproteobacteria</taxon>
        <taxon>Burkholderiales</taxon>
        <taxon>Burkholderiaceae</taxon>
        <taxon>Paraburkholderia</taxon>
    </lineage>
</organism>
<evidence type="ECO:0000256" key="1">
    <source>
        <dbReference type="SAM" id="MobiDB-lite"/>
    </source>
</evidence>
<dbReference type="Pfam" id="PF13937">
    <property type="entry name" value="DUF4212"/>
    <property type="match status" value="1"/>
</dbReference>
<name>A0ABX8UNB6_9BURK</name>
<feature type="region of interest" description="Disordered" evidence="1">
    <location>
        <begin position="1"/>
        <end position="20"/>
    </location>
</feature>
<feature type="transmembrane region" description="Helical" evidence="2">
    <location>
        <begin position="35"/>
        <end position="54"/>
    </location>
</feature>
<gene>
    <name evidence="4" type="ORF">KZJ38_08710</name>
</gene>
<accession>A0ABX8UNB6</accession>
<feature type="transmembrane region" description="Helical" evidence="2">
    <location>
        <begin position="74"/>
        <end position="94"/>
    </location>
</feature>
<evidence type="ECO:0000313" key="4">
    <source>
        <dbReference type="EMBL" id="QYD70354.1"/>
    </source>
</evidence>
<feature type="domain" description="Sodium symporter small subunit" evidence="3">
    <location>
        <begin position="30"/>
        <end position="101"/>
    </location>
</feature>
<keyword evidence="2" id="KW-0472">Membrane</keyword>
<dbReference type="NCBIfam" id="TIGR03647">
    <property type="entry name" value="Na_symport_sm"/>
    <property type="match status" value="1"/>
</dbReference>
<proteinExistence type="predicted"/>
<dbReference type="InterPro" id="IPR019886">
    <property type="entry name" value="Na_symporter_ssu"/>
</dbReference>
<evidence type="ECO:0000259" key="3">
    <source>
        <dbReference type="Pfam" id="PF13937"/>
    </source>
</evidence>
<dbReference type="EMBL" id="CP080095">
    <property type="protein sequence ID" value="QYD70354.1"/>
    <property type="molecule type" value="Genomic_DNA"/>
</dbReference>
<evidence type="ECO:0000313" key="5">
    <source>
        <dbReference type="Proteomes" id="UP000826462"/>
    </source>
</evidence>
<protein>
    <submittedName>
        <fullName evidence="4">DUF4212 domain-containing protein</fullName>
    </submittedName>
</protein>
<keyword evidence="5" id="KW-1185">Reference proteome</keyword>
<dbReference type="Proteomes" id="UP000826462">
    <property type="component" value="Chromosome 1"/>
</dbReference>